<dbReference type="Proteomes" id="UP000275078">
    <property type="component" value="Unassembled WGS sequence"/>
</dbReference>
<gene>
    <name evidence="6" type="ORF">BJ508DRAFT_312999</name>
</gene>
<feature type="region of interest" description="Disordered" evidence="4">
    <location>
        <begin position="196"/>
        <end position="215"/>
    </location>
</feature>
<dbReference type="SMART" id="SM00702">
    <property type="entry name" value="P4Hc"/>
    <property type="match status" value="1"/>
</dbReference>
<name>A0A3N4HN04_ASCIM</name>
<accession>A0A3N4HN04</accession>
<evidence type="ECO:0000259" key="5">
    <source>
        <dbReference type="SMART" id="SM00702"/>
    </source>
</evidence>
<dbReference type="EMBL" id="ML119794">
    <property type="protein sequence ID" value="RPA74306.1"/>
    <property type="molecule type" value="Genomic_DNA"/>
</dbReference>
<evidence type="ECO:0000256" key="3">
    <source>
        <dbReference type="ARBA" id="ARBA00023002"/>
    </source>
</evidence>
<comment type="cofactor">
    <cofactor evidence="1">
        <name>L-ascorbate</name>
        <dbReference type="ChEBI" id="CHEBI:38290"/>
    </cofactor>
</comment>
<keyword evidence="3" id="KW-0560">Oxidoreductase</keyword>
<keyword evidence="2" id="KW-0223">Dioxygenase</keyword>
<protein>
    <recommendedName>
        <fullName evidence="5">Prolyl 4-hydroxylase alpha subunit domain-containing protein</fullName>
    </recommendedName>
</protein>
<organism evidence="6 7">
    <name type="scientific">Ascobolus immersus RN42</name>
    <dbReference type="NCBI Taxonomy" id="1160509"/>
    <lineage>
        <taxon>Eukaryota</taxon>
        <taxon>Fungi</taxon>
        <taxon>Dikarya</taxon>
        <taxon>Ascomycota</taxon>
        <taxon>Pezizomycotina</taxon>
        <taxon>Pezizomycetes</taxon>
        <taxon>Pezizales</taxon>
        <taxon>Ascobolaceae</taxon>
        <taxon>Ascobolus</taxon>
    </lineage>
</organism>
<dbReference type="InterPro" id="IPR006620">
    <property type="entry name" value="Pro_4_hyd_alph"/>
</dbReference>
<evidence type="ECO:0000313" key="6">
    <source>
        <dbReference type="EMBL" id="RPA74306.1"/>
    </source>
</evidence>
<dbReference type="STRING" id="1160509.A0A3N4HN04"/>
<dbReference type="OrthoDB" id="4638065at2759"/>
<dbReference type="GO" id="GO:0005506">
    <property type="term" value="F:iron ion binding"/>
    <property type="evidence" value="ECO:0007669"/>
    <property type="project" value="InterPro"/>
</dbReference>
<dbReference type="AlphaFoldDB" id="A0A3N4HN04"/>
<dbReference type="GO" id="GO:0031418">
    <property type="term" value="F:L-ascorbic acid binding"/>
    <property type="evidence" value="ECO:0007669"/>
    <property type="project" value="InterPro"/>
</dbReference>
<reference evidence="6 7" key="1">
    <citation type="journal article" date="2018" name="Nat. Ecol. Evol.">
        <title>Pezizomycetes genomes reveal the molecular basis of ectomycorrhizal truffle lifestyle.</title>
        <authorList>
            <person name="Murat C."/>
            <person name="Payen T."/>
            <person name="Noel B."/>
            <person name="Kuo A."/>
            <person name="Morin E."/>
            <person name="Chen J."/>
            <person name="Kohler A."/>
            <person name="Krizsan K."/>
            <person name="Balestrini R."/>
            <person name="Da Silva C."/>
            <person name="Montanini B."/>
            <person name="Hainaut M."/>
            <person name="Levati E."/>
            <person name="Barry K.W."/>
            <person name="Belfiori B."/>
            <person name="Cichocki N."/>
            <person name="Clum A."/>
            <person name="Dockter R.B."/>
            <person name="Fauchery L."/>
            <person name="Guy J."/>
            <person name="Iotti M."/>
            <person name="Le Tacon F."/>
            <person name="Lindquist E.A."/>
            <person name="Lipzen A."/>
            <person name="Malagnac F."/>
            <person name="Mello A."/>
            <person name="Molinier V."/>
            <person name="Miyauchi S."/>
            <person name="Poulain J."/>
            <person name="Riccioni C."/>
            <person name="Rubini A."/>
            <person name="Sitrit Y."/>
            <person name="Splivallo R."/>
            <person name="Traeger S."/>
            <person name="Wang M."/>
            <person name="Zifcakova L."/>
            <person name="Wipf D."/>
            <person name="Zambonelli A."/>
            <person name="Paolocci F."/>
            <person name="Nowrousian M."/>
            <person name="Ottonello S."/>
            <person name="Baldrian P."/>
            <person name="Spatafora J.W."/>
            <person name="Henrissat B."/>
            <person name="Nagy L.G."/>
            <person name="Aury J.M."/>
            <person name="Wincker P."/>
            <person name="Grigoriev I.V."/>
            <person name="Bonfante P."/>
            <person name="Martin F.M."/>
        </authorList>
    </citation>
    <scope>NUCLEOTIDE SEQUENCE [LARGE SCALE GENOMIC DNA]</scope>
    <source>
        <strain evidence="6 7">RN42</strain>
    </source>
</reference>
<dbReference type="GO" id="GO:0051213">
    <property type="term" value="F:dioxygenase activity"/>
    <property type="evidence" value="ECO:0007669"/>
    <property type="project" value="UniProtKB-KW"/>
</dbReference>
<evidence type="ECO:0000313" key="7">
    <source>
        <dbReference type="Proteomes" id="UP000275078"/>
    </source>
</evidence>
<feature type="domain" description="Prolyl 4-hydroxylase alpha subunit" evidence="5">
    <location>
        <begin position="257"/>
        <end position="472"/>
    </location>
</feature>
<evidence type="ECO:0000256" key="1">
    <source>
        <dbReference type="ARBA" id="ARBA00001961"/>
    </source>
</evidence>
<evidence type="ECO:0000256" key="2">
    <source>
        <dbReference type="ARBA" id="ARBA00022964"/>
    </source>
</evidence>
<evidence type="ECO:0000256" key="4">
    <source>
        <dbReference type="SAM" id="MobiDB-lite"/>
    </source>
</evidence>
<dbReference type="GO" id="GO:0016705">
    <property type="term" value="F:oxidoreductase activity, acting on paired donors, with incorporation or reduction of molecular oxygen"/>
    <property type="evidence" value="ECO:0007669"/>
    <property type="project" value="InterPro"/>
</dbReference>
<keyword evidence="7" id="KW-1185">Reference proteome</keyword>
<sequence length="552" mass="62711">MANITNPSAYQLGPDCGLSEEEITVYKELAEILQPLLGKCDEQASVLPYLPGDDGYEEAITAWEAEHGKSDAYADRFPAGYVSLITHPEPDGEGAFAPALPDGFDILPSITLSTDSTSRSLKRSADAAFPPIEALSIADFLPAAKKQKRRTVKGQRDWGARRKAFLQYKSEKDRTGALLDEGSELYYDERDRMQLRSDSLPSPGERTIPTIPPPPPSTFTGFPTADGWHPPLVLWNPIPEGYRRMETIDGLQLRDSKGGLMIHVLDHGAVPGDLQKSFGESFEMYRKRAPSSTSKEERGDYNVWHLGVWFSPGSGPGYEAPYYAKEYRGDETAFRTMKNIPHRAAKSFIRQNQRLWSCISTLLGRHHPEIAEQYEKLTLPFRRKKCFGCFCTMALNEACTTEPHWDHIDNRNGVCCVYCFGQFHGGELVFPELKLVIPLRPGQLVFFRSALLVHGNLPVLHGERHSFVLFSGERLMGWRKHSMQQVLTRIQDDLVPAVKERIWSVAAKIGWELKPKQYWRRMRKVKEEKEVKQEEKVKVETKVKEEKKMKQE</sequence>
<dbReference type="Gene3D" id="3.60.130.30">
    <property type="match status" value="1"/>
</dbReference>
<proteinExistence type="predicted"/>